<dbReference type="AlphaFoldDB" id="A0A7S4QGC9"/>
<name>A0A7S4QGC9_9STRA</name>
<feature type="region of interest" description="Disordered" evidence="1">
    <location>
        <begin position="1"/>
        <end position="28"/>
    </location>
</feature>
<feature type="region of interest" description="Disordered" evidence="1">
    <location>
        <begin position="76"/>
        <end position="188"/>
    </location>
</feature>
<dbReference type="PANTHER" id="PTHR12271:SF40">
    <property type="entry name" value="POLY(A) RNA POLYMERASE GLD2"/>
    <property type="match status" value="1"/>
</dbReference>
<evidence type="ECO:0000256" key="1">
    <source>
        <dbReference type="SAM" id="MobiDB-lite"/>
    </source>
</evidence>
<dbReference type="Gene3D" id="3.30.460.10">
    <property type="entry name" value="Beta Polymerase, domain 2"/>
    <property type="match status" value="1"/>
</dbReference>
<accession>A0A7S4QGC9</accession>
<proteinExistence type="predicted"/>
<dbReference type="InterPro" id="IPR043519">
    <property type="entry name" value="NT_sf"/>
</dbReference>
<evidence type="ECO:0000259" key="2">
    <source>
        <dbReference type="Pfam" id="PF22600"/>
    </source>
</evidence>
<sequence>MSDTFSNDAATNQSTHSNGGEMNLKEDTLIYASEESEENLLSCLSINAEGWLSAEVGTPTLSKNCQTLVELLEPWPVSPGEESCKDVNDTGSNGSEGGGSTKKADAMDWRATSPTSDIDAVSSKDNDMSAEESAKDEIEEDSVVVEEKDEGGETNEDEHIAERSTKRKINEQRTRKKKMKTGLSDTDDTETLDSEIVLNLRRVHNLHETAMRVVCEIERMGNPQRKKELDTEHEGDNNTNKKRDNQKVQRKKSKLERLAEEELAKVRKIQEDLAQHRGDDLKSEEDKIENIDDTLAVNGGDTNDIHNDDMQSEGDDNLIDPLSPRQRVEISMNSLRYVLPLLIPIVRHPQRLDANIRMKDGEELRSGKNKKKPCWILGEHVYDKCTVNAFNQLRKSVECFASLVDKMSEENGNPANCSLPPLDGCFLRRLFGNRWKCPEELRIRSLGIFLQHSFEHGSSPTIQEGGEETAQVHNDESSIACSAAEWYLTAARVCDESLVYPLVERRPHIREKNEEAIAKVHQRLTSVINTRYQDARLTIYGSCLSDLTLGGSSDVDISLHLPAAEKLKEDYHAGKIGAKKYESESKRFVYKIARAVEWNGSKRGGNCGARSFIDVQPVPRARVPVVKGKDIHAGCPFSSDGSKR</sequence>
<feature type="domain" description="Poly(A) RNA polymerase mitochondrial-like central palm" evidence="2">
    <location>
        <begin position="508"/>
        <end position="632"/>
    </location>
</feature>
<dbReference type="GO" id="GO:0016779">
    <property type="term" value="F:nucleotidyltransferase activity"/>
    <property type="evidence" value="ECO:0007669"/>
    <property type="project" value="TreeGrafter"/>
</dbReference>
<gene>
    <name evidence="3" type="ORF">DBRI00130_LOCUS1814</name>
</gene>
<feature type="compositionally biased region" description="Basic and acidic residues" evidence="1">
    <location>
        <begin position="157"/>
        <end position="173"/>
    </location>
</feature>
<dbReference type="InterPro" id="IPR054708">
    <property type="entry name" value="MTPAP-like_central"/>
</dbReference>
<feature type="compositionally biased region" description="Acidic residues" evidence="1">
    <location>
        <begin position="137"/>
        <end position="156"/>
    </location>
</feature>
<organism evidence="3">
    <name type="scientific">Ditylum brightwellii</name>
    <dbReference type="NCBI Taxonomy" id="49249"/>
    <lineage>
        <taxon>Eukaryota</taxon>
        <taxon>Sar</taxon>
        <taxon>Stramenopiles</taxon>
        <taxon>Ochrophyta</taxon>
        <taxon>Bacillariophyta</taxon>
        <taxon>Mediophyceae</taxon>
        <taxon>Lithodesmiophycidae</taxon>
        <taxon>Lithodesmiales</taxon>
        <taxon>Lithodesmiaceae</taxon>
        <taxon>Ditylum</taxon>
    </lineage>
</organism>
<dbReference type="Pfam" id="PF22600">
    <property type="entry name" value="MTPAP-like_central"/>
    <property type="match status" value="1"/>
</dbReference>
<dbReference type="PANTHER" id="PTHR12271">
    <property type="entry name" value="POLY A POLYMERASE CID PAP -RELATED"/>
    <property type="match status" value="1"/>
</dbReference>
<reference evidence="3" key="1">
    <citation type="submission" date="2021-01" db="EMBL/GenBank/DDBJ databases">
        <authorList>
            <person name="Corre E."/>
            <person name="Pelletier E."/>
            <person name="Niang G."/>
            <person name="Scheremetjew M."/>
            <person name="Finn R."/>
            <person name="Kale V."/>
            <person name="Holt S."/>
            <person name="Cochrane G."/>
            <person name="Meng A."/>
            <person name="Brown T."/>
            <person name="Cohen L."/>
        </authorList>
    </citation>
    <scope>NUCLEOTIDE SEQUENCE</scope>
    <source>
        <strain evidence="3">GSO104</strain>
    </source>
</reference>
<dbReference type="GO" id="GO:0031123">
    <property type="term" value="P:RNA 3'-end processing"/>
    <property type="evidence" value="ECO:0007669"/>
    <property type="project" value="TreeGrafter"/>
</dbReference>
<feature type="region of interest" description="Disordered" evidence="1">
    <location>
        <begin position="276"/>
        <end position="302"/>
    </location>
</feature>
<feature type="compositionally biased region" description="Polar residues" evidence="1">
    <location>
        <begin position="1"/>
        <end position="20"/>
    </location>
</feature>
<feature type="compositionally biased region" description="Basic and acidic residues" evidence="1">
    <location>
        <begin position="122"/>
        <end position="136"/>
    </location>
</feature>
<protein>
    <recommendedName>
        <fullName evidence="2">Poly(A) RNA polymerase mitochondrial-like central palm domain-containing protein</fullName>
    </recommendedName>
</protein>
<feature type="compositionally biased region" description="Basic and acidic residues" evidence="1">
    <location>
        <begin position="223"/>
        <end position="247"/>
    </location>
</feature>
<feature type="compositionally biased region" description="Basic and acidic residues" evidence="1">
    <location>
        <begin position="276"/>
        <end position="290"/>
    </location>
</feature>
<dbReference type="SUPFAM" id="SSF81301">
    <property type="entry name" value="Nucleotidyltransferase"/>
    <property type="match status" value="1"/>
</dbReference>
<feature type="region of interest" description="Disordered" evidence="1">
    <location>
        <begin position="223"/>
        <end position="255"/>
    </location>
</feature>
<evidence type="ECO:0000313" key="3">
    <source>
        <dbReference type="EMBL" id="CAE4581555.1"/>
    </source>
</evidence>
<dbReference type="EMBL" id="HBNS01002261">
    <property type="protein sequence ID" value="CAE4581555.1"/>
    <property type="molecule type" value="Transcribed_RNA"/>
</dbReference>